<dbReference type="InterPro" id="IPR051458">
    <property type="entry name" value="Cyt/Met_Dipeptidase"/>
</dbReference>
<keyword evidence="1" id="KW-0645">Protease</keyword>
<keyword evidence="3" id="KW-0378">Hydrolase</keyword>
<organism evidence="5 6">
    <name type="scientific">Streptococcus caprae</name>
    <dbReference type="NCBI Taxonomy" id="1640501"/>
    <lineage>
        <taxon>Bacteria</taxon>
        <taxon>Bacillati</taxon>
        <taxon>Bacillota</taxon>
        <taxon>Bacilli</taxon>
        <taxon>Lactobacillales</taxon>
        <taxon>Streptococcaceae</taxon>
        <taxon>Streptococcus</taxon>
    </lineage>
</organism>
<comment type="caution">
    <text evidence="5">The sequence shown here is derived from an EMBL/GenBank/DDBJ whole genome shotgun (WGS) entry which is preliminary data.</text>
</comment>
<dbReference type="Pfam" id="PF07687">
    <property type="entry name" value="M20_dimer"/>
    <property type="match status" value="1"/>
</dbReference>
<evidence type="ECO:0000313" key="6">
    <source>
        <dbReference type="Proteomes" id="UP001595807"/>
    </source>
</evidence>
<proteinExistence type="predicted"/>
<sequence>MVVSSSEEQYQKYKTDRYIQAGIQQLSQLIAAKSIFAQQIGLAEMAQQLKGIFEAAGATVIVDERYRAPFVIAEFSSPKPDAKTLIFYQHYDTVPADSDQVWTKGAPFTLTEDAGYLYGRGVDDDKGHITARLTAVQRYMAEQGSLPVNIIFIMEGAEESASLDLGAYLSDYRERLSGADLLIWEQGRRNSKGQLEITGGNKGIVTFDLSVQSADTDIHSSFGGVIESASWYLLEAIQSMRDAQGRILIGGIAEAVQPASERELELVRQYAPTDQNDLAELHGLTLDRLATDRDDFLRRLYFEPSLSIQGLSTGYLGQGVKTILPSQATAKMEMRLVPGLTPEFVMHKIEEHLTSQGFNQIRVNMTLGEEAYRSDMSAPAIQKVIKLASAFYEEGISVLPTSPGTGPMHLVYEVLEVPMASFGLGNANSRDHAGDENIAIADYVTHIELVEELIASYV</sequence>
<dbReference type="SUPFAM" id="SSF53187">
    <property type="entry name" value="Zn-dependent exopeptidases"/>
    <property type="match status" value="1"/>
</dbReference>
<accession>A0ABV8CVN6</accession>
<dbReference type="InterPro" id="IPR011650">
    <property type="entry name" value="Peptidase_M20_dimer"/>
</dbReference>
<evidence type="ECO:0000256" key="1">
    <source>
        <dbReference type="ARBA" id="ARBA00022670"/>
    </source>
</evidence>
<gene>
    <name evidence="5" type="ORF">ACFORF_06405</name>
</gene>
<evidence type="ECO:0000256" key="2">
    <source>
        <dbReference type="ARBA" id="ARBA00022723"/>
    </source>
</evidence>
<reference evidence="6" key="1">
    <citation type="journal article" date="2019" name="Int. J. Syst. Evol. Microbiol.">
        <title>The Global Catalogue of Microorganisms (GCM) 10K type strain sequencing project: providing services to taxonomists for standard genome sequencing and annotation.</title>
        <authorList>
            <consortium name="The Broad Institute Genomics Platform"/>
            <consortium name="The Broad Institute Genome Sequencing Center for Infectious Disease"/>
            <person name="Wu L."/>
            <person name="Ma J."/>
        </authorList>
    </citation>
    <scope>NUCLEOTIDE SEQUENCE [LARGE SCALE GENOMIC DNA]</scope>
    <source>
        <strain evidence="6">CCUG 67170</strain>
    </source>
</reference>
<evidence type="ECO:0000259" key="4">
    <source>
        <dbReference type="Pfam" id="PF07687"/>
    </source>
</evidence>
<dbReference type="PANTHER" id="PTHR43270">
    <property type="entry name" value="BETA-ALA-HIS DIPEPTIDASE"/>
    <property type="match status" value="1"/>
</dbReference>
<name>A0ABV8CVN6_9STRE</name>
<keyword evidence="6" id="KW-1185">Reference proteome</keyword>
<dbReference type="EMBL" id="JBHRZV010000049">
    <property type="protein sequence ID" value="MFC3928199.1"/>
    <property type="molecule type" value="Genomic_DNA"/>
</dbReference>
<dbReference type="Pfam" id="PF01546">
    <property type="entry name" value="Peptidase_M20"/>
    <property type="match status" value="1"/>
</dbReference>
<feature type="domain" description="Peptidase M20 dimerisation" evidence="4">
    <location>
        <begin position="200"/>
        <end position="356"/>
    </location>
</feature>
<dbReference type="RefSeq" id="WP_380426533.1">
    <property type="nucleotide sequence ID" value="NZ_JBHRZV010000049.1"/>
</dbReference>
<evidence type="ECO:0000256" key="3">
    <source>
        <dbReference type="ARBA" id="ARBA00022801"/>
    </source>
</evidence>
<protein>
    <submittedName>
        <fullName evidence="5">M20/M25/M40 family metallo-hydrolase</fullName>
    </submittedName>
</protein>
<dbReference type="PANTHER" id="PTHR43270:SF8">
    <property type="entry name" value="DI- AND TRIPEPTIDASE DUG2-RELATED"/>
    <property type="match status" value="1"/>
</dbReference>
<evidence type="ECO:0000313" key="5">
    <source>
        <dbReference type="EMBL" id="MFC3928199.1"/>
    </source>
</evidence>
<keyword evidence="2" id="KW-0479">Metal-binding</keyword>
<dbReference type="InterPro" id="IPR002933">
    <property type="entry name" value="Peptidase_M20"/>
</dbReference>
<dbReference type="Proteomes" id="UP001595807">
    <property type="component" value="Unassembled WGS sequence"/>
</dbReference>
<dbReference type="Gene3D" id="3.40.630.10">
    <property type="entry name" value="Zn peptidases"/>
    <property type="match status" value="1"/>
</dbReference>
<dbReference type="Gene3D" id="3.30.70.360">
    <property type="match status" value="1"/>
</dbReference>